<dbReference type="InterPro" id="IPR016142">
    <property type="entry name" value="Citrate_synth-like_lrg_a-sub"/>
</dbReference>
<dbReference type="PANTHER" id="PTHR11739:SF15">
    <property type="entry name" value="CITRATE SYNTHASE 3, MITOCHONDRIAL"/>
    <property type="match status" value="1"/>
</dbReference>
<evidence type="ECO:0000313" key="5">
    <source>
        <dbReference type="EMBL" id="GAV54869.1"/>
    </source>
</evidence>
<keyword evidence="4" id="KW-0808">Transferase</keyword>
<dbReference type="GO" id="GO:0050440">
    <property type="term" value="F:2-methylcitrate synthase activity"/>
    <property type="evidence" value="ECO:0007669"/>
    <property type="project" value="TreeGrafter"/>
</dbReference>
<evidence type="ECO:0000256" key="1">
    <source>
        <dbReference type="ARBA" id="ARBA00004173"/>
    </source>
</evidence>
<dbReference type="NCBIfam" id="NF007128">
    <property type="entry name" value="PRK09569.1"/>
    <property type="match status" value="1"/>
</dbReference>
<keyword evidence="3" id="KW-0496">Mitochondrion</keyword>
<dbReference type="PANTHER" id="PTHR11739">
    <property type="entry name" value="CITRATE SYNTHASE"/>
    <property type="match status" value="1"/>
</dbReference>
<dbReference type="Gene3D" id="1.10.580.10">
    <property type="entry name" value="Citrate Synthase, domain 1"/>
    <property type="match status" value="1"/>
</dbReference>
<organism evidence="5 6">
    <name type="scientific">Zygosaccharomyces rouxii</name>
    <dbReference type="NCBI Taxonomy" id="4956"/>
    <lineage>
        <taxon>Eukaryota</taxon>
        <taxon>Fungi</taxon>
        <taxon>Dikarya</taxon>
        <taxon>Ascomycota</taxon>
        <taxon>Saccharomycotina</taxon>
        <taxon>Saccharomycetes</taxon>
        <taxon>Saccharomycetales</taxon>
        <taxon>Saccharomycetaceae</taxon>
        <taxon>Zygosaccharomyces</taxon>
    </lineage>
</organism>
<keyword evidence="2" id="KW-0809">Transit peptide</keyword>
<comment type="similarity">
    <text evidence="4">Belongs to the citrate synthase family.</text>
</comment>
<comment type="subcellular location">
    <subcellularLocation>
        <location evidence="1">Mitochondrion</location>
    </subcellularLocation>
</comment>
<dbReference type="GO" id="GO:0005759">
    <property type="term" value="C:mitochondrial matrix"/>
    <property type="evidence" value="ECO:0007669"/>
    <property type="project" value="TreeGrafter"/>
</dbReference>
<sequence>MIVSLITRRSLHSAKVRNSSSLELKTVLKGLIPQRKQEILELKKNYSDVKVGDITVGSVLGGMRGNNSMFWQSTFLDPYKGIRFQGKTIQDCQKLLPKDPKDPDKKGNFLPEAMFWLLVTGQVPTQEQTVHLSRELGMRGRNLPDYTEKLMSNLPSDIHPMTQLAIGLASMNRTSEFAKKYERGQIGKNDYWEYVFDDVLNLIAALPQLSGRIYSNIAAEGKPLGEFKEDRDWCYNICSLLGMTSEYSCNRQSLTSNQSDDFVNLMRLYTGIHVDHEGGNVSAHTTHLVGSALSDPYLSYSSGIMGLAGPLHGLAAQEVVRFLIEMNSHISSPQDKTEIEEYLWKLLDSKRVVPGYGHAALRKTDPRFVAMLDFVKARPEEFSQDKNVILMENLSKVAPEVLKEHGKCKNPYPNVDSASGILFYHYGIKELLFFTVIFGCSRSMGPLTQLVWDRALGLPIERPKSLDFNSLRSLCR</sequence>
<dbReference type="Gene3D" id="1.10.230.10">
    <property type="entry name" value="Cytochrome P450-Terp, domain 2"/>
    <property type="match status" value="1"/>
</dbReference>
<comment type="caution">
    <text evidence="5">The sequence shown here is derived from an EMBL/GenBank/DDBJ whole genome shotgun (WGS) entry which is preliminary data.</text>
</comment>
<dbReference type="Proteomes" id="UP000187013">
    <property type="component" value="Unassembled WGS sequence"/>
</dbReference>
<name>A0A1Q3AGH1_ZYGRO</name>
<evidence type="ECO:0000256" key="3">
    <source>
        <dbReference type="ARBA" id="ARBA00023128"/>
    </source>
</evidence>
<dbReference type="InterPro" id="IPR016143">
    <property type="entry name" value="Citrate_synth-like_sm_a-sub"/>
</dbReference>
<dbReference type="GO" id="GO:0005975">
    <property type="term" value="P:carbohydrate metabolic process"/>
    <property type="evidence" value="ECO:0007669"/>
    <property type="project" value="TreeGrafter"/>
</dbReference>
<dbReference type="OrthoDB" id="8017587at2759"/>
<dbReference type="EMBL" id="BDGX01000045">
    <property type="protein sequence ID" value="GAV54869.1"/>
    <property type="molecule type" value="Genomic_DNA"/>
</dbReference>
<dbReference type="Pfam" id="PF00285">
    <property type="entry name" value="Citrate_synt"/>
    <property type="match status" value="1"/>
</dbReference>
<dbReference type="AlphaFoldDB" id="A0A1Q3AGH1"/>
<dbReference type="PRINTS" id="PR00143">
    <property type="entry name" value="CITRTSNTHASE"/>
</dbReference>
<dbReference type="InterPro" id="IPR036969">
    <property type="entry name" value="Citrate_synthase_sf"/>
</dbReference>
<evidence type="ECO:0000256" key="4">
    <source>
        <dbReference type="RuleBase" id="RU000441"/>
    </source>
</evidence>
<dbReference type="InterPro" id="IPR002020">
    <property type="entry name" value="Citrate_synthase"/>
</dbReference>
<accession>A0A1Q3AGH1</accession>
<protein>
    <recommendedName>
        <fullName evidence="4">Citrate synthase</fullName>
    </recommendedName>
</protein>
<evidence type="ECO:0000313" key="6">
    <source>
        <dbReference type="Proteomes" id="UP000187013"/>
    </source>
</evidence>
<proteinExistence type="inferred from homology"/>
<reference evidence="5 6" key="1">
    <citation type="submission" date="2016-08" db="EMBL/GenBank/DDBJ databases">
        <title>Draft genome sequence of allopolyploid Zygosaccharomyces rouxii.</title>
        <authorList>
            <person name="Watanabe J."/>
            <person name="Uehara K."/>
            <person name="Mogi Y."/>
            <person name="Tsukioka Y."/>
        </authorList>
    </citation>
    <scope>NUCLEOTIDE SEQUENCE [LARGE SCALE GENOMIC DNA]</scope>
    <source>
        <strain evidence="5 6">NBRC 110957</strain>
    </source>
</reference>
<dbReference type="SUPFAM" id="SSF48256">
    <property type="entry name" value="Citrate synthase"/>
    <property type="match status" value="1"/>
</dbReference>
<gene>
    <name evidence="5" type="ORF">ZYGR_0AS01920</name>
</gene>
<evidence type="ECO:0000256" key="2">
    <source>
        <dbReference type="ARBA" id="ARBA00022946"/>
    </source>
</evidence>
<dbReference type="GO" id="GO:0006099">
    <property type="term" value="P:tricarboxylic acid cycle"/>
    <property type="evidence" value="ECO:0007669"/>
    <property type="project" value="TreeGrafter"/>
</dbReference>